<keyword evidence="1" id="KW-1133">Transmembrane helix</keyword>
<keyword evidence="1" id="KW-0472">Membrane</keyword>
<dbReference type="Proteomes" id="UP001612915">
    <property type="component" value="Unassembled WGS sequence"/>
</dbReference>
<sequence length="191" mass="18901">MTGRAGGPHLSREDVIDLTGRLCALARAGVGPREAWAVLAGAGGAAGEVALVVHRMLAAGGSAAAGLHAVAGSAPGASLEWLALTLEVGERSGAPASLVIDGVGEALLAELARAGEREVAMAASRATARLLAGLPALGVVLGFAMGTDVPRVLLLTGAGRICLGSALAFWWAGWAWSRRLVAAAVATGARA</sequence>
<keyword evidence="3" id="KW-1185">Reference proteome</keyword>
<evidence type="ECO:0000313" key="3">
    <source>
        <dbReference type="Proteomes" id="UP001612915"/>
    </source>
</evidence>
<dbReference type="PANTHER" id="PTHR35007:SF4">
    <property type="entry name" value="CONSERVED TRANSMEMBRANE PROTEIN-RELATED"/>
    <property type="match status" value="1"/>
</dbReference>
<name>A0ABW8AIX1_9ACTN</name>
<feature type="transmembrane region" description="Helical" evidence="1">
    <location>
        <begin position="152"/>
        <end position="172"/>
    </location>
</feature>
<feature type="transmembrane region" description="Helical" evidence="1">
    <location>
        <begin position="126"/>
        <end position="146"/>
    </location>
</feature>
<accession>A0ABW8AIX1</accession>
<keyword evidence="1" id="KW-0812">Transmembrane</keyword>
<gene>
    <name evidence="2" type="ORF">ACIB24_04520</name>
</gene>
<dbReference type="RefSeq" id="WP_398275757.1">
    <property type="nucleotide sequence ID" value="NZ_JBITLV010000001.1"/>
</dbReference>
<dbReference type="PANTHER" id="PTHR35007">
    <property type="entry name" value="INTEGRAL MEMBRANE PROTEIN-RELATED"/>
    <property type="match status" value="1"/>
</dbReference>
<evidence type="ECO:0000256" key="1">
    <source>
        <dbReference type="SAM" id="Phobius"/>
    </source>
</evidence>
<evidence type="ECO:0000313" key="2">
    <source>
        <dbReference type="EMBL" id="MFI7586318.1"/>
    </source>
</evidence>
<dbReference type="EMBL" id="JBITLV010000001">
    <property type="protein sequence ID" value="MFI7586318.1"/>
    <property type="molecule type" value="Genomic_DNA"/>
</dbReference>
<proteinExistence type="predicted"/>
<organism evidence="2 3">
    <name type="scientific">Spongisporangium articulatum</name>
    <dbReference type="NCBI Taxonomy" id="3362603"/>
    <lineage>
        <taxon>Bacteria</taxon>
        <taxon>Bacillati</taxon>
        <taxon>Actinomycetota</taxon>
        <taxon>Actinomycetes</taxon>
        <taxon>Kineosporiales</taxon>
        <taxon>Kineosporiaceae</taxon>
        <taxon>Spongisporangium</taxon>
    </lineage>
</organism>
<comment type="caution">
    <text evidence="2">The sequence shown here is derived from an EMBL/GenBank/DDBJ whole genome shotgun (WGS) entry which is preliminary data.</text>
</comment>
<protein>
    <submittedName>
        <fullName evidence="2">Type II secretion system F family protein</fullName>
    </submittedName>
</protein>
<reference evidence="2 3" key="1">
    <citation type="submission" date="2024-10" db="EMBL/GenBank/DDBJ databases">
        <title>The Natural Products Discovery Center: Release of the First 8490 Sequenced Strains for Exploring Actinobacteria Biosynthetic Diversity.</title>
        <authorList>
            <person name="Kalkreuter E."/>
            <person name="Kautsar S.A."/>
            <person name="Yang D."/>
            <person name="Bader C.D."/>
            <person name="Teijaro C.N."/>
            <person name="Fluegel L."/>
            <person name="Davis C.M."/>
            <person name="Simpson J.R."/>
            <person name="Lauterbach L."/>
            <person name="Steele A.D."/>
            <person name="Gui C."/>
            <person name="Meng S."/>
            <person name="Li G."/>
            <person name="Viehrig K."/>
            <person name="Ye F."/>
            <person name="Su P."/>
            <person name="Kiefer A.F."/>
            <person name="Nichols A."/>
            <person name="Cepeda A.J."/>
            <person name="Yan W."/>
            <person name="Fan B."/>
            <person name="Jiang Y."/>
            <person name="Adhikari A."/>
            <person name="Zheng C.-J."/>
            <person name="Schuster L."/>
            <person name="Cowan T.M."/>
            <person name="Smanski M.J."/>
            <person name="Chevrette M.G."/>
            <person name="De Carvalho L.P.S."/>
            <person name="Shen B."/>
        </authorList>
    </citation>
    <scope>NUCLEOTIDE SEQUENCE [LARGE SCALE GENOMIC DNA]</scope>
    <source>
        <strain evidence="2 3">NPDC049639</strain>
    </source>
</reference>